<evidence type="ECO:0000313" key="1">
    <source>
        <dbReference type="EnsemblMetazoa" id="Aqu2.1.06143_001"/>
    </source>
</evidence>
<dbReference type="EnsemblMetazoa" id="Aqu2.1.06143_001">
    <property type="protein sequence ID" value="Aqu2.1.06143_001"/>
    <property type="gene ID" value="Aqu2.1.06143"/>
</dbReference>
<name>A0A1X7SVL3_AMPQE</name>
<accession>A0A1X7SVL3</accession>
<organism evidence="1">
    <name type="scientific">Amphimedon queenslandica</name>
    <name type="common">Sponge</name>
    <dbReference type="NCBI Taxonomy" id="400682"/>
    <lineage>
        <taxon>Eukaryota</taxon>
        <taxon>Metazoa</taxon>
        <taxon>Porifera</taxon>
        <taxon>Demospongiae</taxon>
        <taxon>Heteroscleromorpha</taxon>
        <taxon>Haplosclerida</taxon>
        <taxon>Niphatidae</taxon>
        <taxon>Amphimedon</taxon>
    </lineage>
</organism>
<proteinExistence type="predicted"/>
<dbReference type="InParanoid" id="A0A1X7SVL3"/>
<sequence>MSSQGQYYY</sequence>
<protein>
    <submittedName>
        <fullName evidence="1">Uncharacterized protein</fullName>
    </submittedName>
</protein>
<reference evidence="1" key="1">
    <citation type="submission" date="2017-05" db="UniProtKB">
        <authorList>
            <consortium name="EnsemblMetazoa"/>
        </authorList>
    </citation>
    <scope>IDENTIFICATION</scope>
</reference>